<name>Q75KE0_ORYSJ</name>
<evidence type="ECO:0000313" key="3">
    <source>
        <dbReference type="Proteomes" id="UP000000763"/>
    </source>
</evidence>
<dbReference type="EMBL" id="AC106887">
    <property type="protein sequence ID" value="AAR88998.1"/>
    <property type="molecule type" value="Genomic_DNA"/>
</dbReference>
<gene>
    <name evidence="2" type="primary">OSJNBa0054H04.9</name>
</gene>
<proteinExistence type="predicted"/>
<evidence type="ECO:0000256" key="1">
    <source>
        <dbReference type="SAM" id="MobiDB-lite"/>
    </source>
</evidence>
<organism evidence="2 3">
    <name type="scientific">Oryza sativa subsp. japonica</name>
    <name type="common">Rice</name>
    <dbReference type="NCBI Taxonomy" id="39947"/>
    <lineage>
        <taxon>Eukaryota</taxon>
        <taxon>Viridiplantae</taxon>
        <taxon>Streptophyta</taxon>
        <taxon>Embryophyta</taxon>
        <taxon>Tracheophyta</taxon>
        <taxon>Spermatophyta</taxon>
        <taxon>Magnoliopsida</taxon>
        <taxon>Liliopsida</taxon>
        <taxon>Poales</taxon>
        <taxon>Poaceae</taxon>
        <taxon>BOP clade</taxon>
        <taxon>Oryzoideae</taxon>
        <taxon>Oryzeae</taxon>
        <taxon>Oryzinae</taxon>
        <taxon>Oryza</taxon>
        <taxon>Oryza sativa</taxon>
    </lineage>
</organism>
<reference evidence="3" key="1">
    <citation type="journal article" date="2005" name="Nature">
        <title>The map-based sequence of the rice genome.</title>
        <authorList>
            <consortium name="International rice genome sequencing project (IRGSP)"/>
            <person name="Matsumoto T."/>
            <person name="Wu J."/>
            <person name="Kanamori H."/>
            <person name="Katayose Y."/>
            <person name="Fujisawa M."/>
            <person name="Namiki N."/>
            <person name="Mizuno H."/>
            <person name="Yamamoto K."/>
            <person name="Antonio B.A."/>
            <person name="Baba T."/>
            <person name="Sakata K."/>
            <person name="Nagamura Y."/>
            <person name="Aoki H."/>
            <person name="Arikawa K."/>
            <person name="Arita K."/>
            <person name="Bito T."/>
            <person name="Chiden Y."/>
            <person name="Fujitsuka N."/>
            <person name="Fukunaka R."/>
            <person name="Hamada M."/>
            <person name="Harada C."/>
            <person name="Hayashi A."/>
            <person name="Hijishita S."/>
            <person name="Honda M."/>
            <person name="Hosokawa S."/>
            <person name="Ichikawa Y."/>
            <person name="Idonuma A."/>
            <person name="Iijima M."/>
            <person name="Ikeda M."/>
            <person name="Ikeno M."/>
            <person name="Ito K."/>
            <person name="Ito S."/>
            <person name="Ito T."/>
            <person name="Ito Y."/>
            <person name="Ito Y."/>
            <person name="Iwabuchi A."/>
            <person name="Kamiya K."/>
            <person name="Karasawa W."/>
            <person name="Kurita K."/>
            <person name="Katagiri S."/>
            <person name="Kikuta A."/>
            <person name="Kobayashi H."/>
            <person name="Kobayashi N."/>
            <person name="Machita K."/>
            <person name="Maehara T."/>
            <person name="Masukawa M."/>
            <person name="Mizubayashi T."/>
            <person name="Mukai Y."/>
            <person name="Nagasaki H."/>
            <person name="Nagata Y."/>
            <person name="Naito S."/>
            <person name="Nakashima M."/>
            <person name="Nakama Y."/>
            <person name="Nakamichi Y."/>
            <person name="Nakamura M."/>
            <person name="Meguro A."/>
            <person name="Negishi M."/>
            <person name="Ohta I."/>
            <person name="Ohta T."/>
            <person name="Okamoto M."/>
            <person name="Ono N."/>
            <person name="Saji S."/>
            <person name="Sakaguchi M."/>
            <person name="Sakai K."/>
            <person name="Shibata M."/>
            <person name="Shimokawa T."/>
            <person name="Song J."/>
            <person name="Takazaki Y."/>
            <person name="Terasawa K."/>
            <person name="Tsugane M."/>
            <person name="Tsuji K."/>
            <person name="Ueda S."/>
            <person name="Waki K."/>
            <person name="Yamagata H."/>
            <person name="Yamamoto M."/>
            <person name="Yamamoto S."/>
            <person name="Yamane H."/>
            <person name="Yoshiki S."/>
            <person name="Yoshihara R."/>
            <person name="Yukawa K."/>
            <person name="Zhong H."/>
            <person name="Yano M."/>
            <person name="Yuan Q."/>
            <person name="Ouyang S."/>
            <person name="Liu J."/>
            <person name="Jones K.M."/>
            <person name="Gansberger K."/>
            <person name="Moffat K."/>
            <person name="Hill J."/>
            <person name="Bera J."/>
            <person name="Fadrosh D."/>
            <person name="Jin S."/>
            <person name="Johri S."/>
            <person name="Kim M."/>
            <person name="Overton L."/>
            <person name="Reardon M."/>
            <person name="Tsitrin T."/>
            <person name="Vuong H."/>
            <person name="Weaver B."/>
            <person name="Ciecko A."/>
            <person name="Tallon L."/>
            <person name="Jackson J."/>
            <person name="Pai G."/>
            <person name="Aken S.V."/>
            <person name="Utterback T."/>
            <person name="Reidmuller S."/>
            <person name="Feldblyum T."/>
            <person name="Hsiao J."/>
            <person name="Zismann V."/>
            <person name="Iobst S."/>
            <person name="de Vazeille A.R."/>
            <person name="Buell C.R."/>
            <person name="Ying K."/>
            <person name="Li Y."/>
            <person name="Lu T."/>
            <person name="Huang Y."/>
            <person name="Zhao Q."/>
            <person name="Feng Q."/>
            <person name="Zhang L."/>
            <person name="Zhu J."/>
            <person name="Weng Q."/>
            <person name="Mu J."/>
            <person name="Lu Y."/>
            <person name="Fan D."/>
            <person name="Liu Y."/>
            <person name="Guan J."/>
            <person name="Zhang Y."/>
            <person name="Yu S."/>
            <person name="Liu X."/>
            <person name="Zhang Y."/>
            <person name="Hong G."/>
            <person name="Han B."/>
            <person name="Choisne N."/>
            <person name="Demange N."/>
            <person name="Orjeda G."/>
            <person name="Samain S."/>
            <person name="Cattolico L."/>
            <person name="Pelletier E."/>
            <person name="Couloux A."/>
            <person name="Segurens B."/>
            <person name="Wincker P."/>
            <person name="D'Hont A."/>
            <person name="Scarpelli C."/>
            <person name="Weissenbach J."/>
            <person name="Salanoubat M."/>
            <person name="Quetier F."/>
            <person name="Yu Y."/>
            <person name="Kim H.R."/>
            <person name="Rambo T."/>
            <person name="Currie J."/>
            <person name="Collura K."/>
            <person name="Luo M."/>
            <person name="Yang T."/>
            <person name="Ammiraju J.S.S."/>
            <person name="Engler F."/>
            <person name="Soderlund C."/>
            <person name="Wing R.A."/>
            <person name="Palmer L.E."/>
            <person name="de la Bastide M."/>
            <person name="Spiegel L."/>
            <person name="Nascimento L."/>
            <person name="Zutavern T."/>
            <person name="O'Shaughnessy A."/>
            <person name="Dike S."/>
            <person name="Dedhia N."/>
            <person name="Preston R."/>
            <person name="Balija V."/>
            <person name="McCombie W.R."/>
            <person name="Chow T."/>
            <person name="Chen H."/>
            <person name="Chung M."/>
            <person name="Chen C."/>
            <person name="Shaw J."/>
            <person name="Wu H."/>
            <person name="Hsiao K."/>
            <person name="Chao Y."/>
            <person name="Chu M."/>
            <person name="Cheng C."/>
            <person name="Hour A."/>
            <person name="Lee P."/>
            <person name="Lin S."/>
            <person name="Lin Y."/>
            <person name="Liou J."/>
            <person name="Liu S."/>
            <person name="Hsing Y."/>
            <person name="Raghuvanshi S."/>
            <person name="Mohanty A."/>
            <person name="Bharti A.K."/>
            <person name="Gaur A."/>
            <person name="Gupta V."/>
            <person name="Kumar D."/>
            <person name="Ravi V."/>
            <person name="Vij S."/>
            <person name="Kapur A."/>
            <person name="Khurana P."/>
            <person name="Khurana P."/>
            <person name="Khurana J.P."/>
            <person name="Tyagi A.K."/>
            <person name="Gaikwad K."/>
            <person name="Singh A."/>
            <person name="Dalal V."/>
            <person name="Srivastava S."/>
            <person name="Dixit A."/>
            <person name="Pal A.K."/>
            <person name="Ghazi I.A."/>
            <person name="Yadav M."/>
            <person name="Pandit A."/>
            <person name="Bhargava A."/>
            <person name="Sureshbabu K."/>
            <person name="Batra K."/>
            <person name="Sharma T.R."/>
            <person name="Mohapatra T."/>
            <person name="Singh N.K."/>
            <person name="Messing J."/>
            <person name="Nelson A.B."/>
            <person name="Fuks G."/>
            <person name="Kavchok S."/>
            <person name="Keizer G."/>
            <person name="Linton E."/>
            <person name="Llaca V."/>
            <person name="Song R."/>
            <person name="Tanyolac B."/>
            <person name="Young S."/>
            <person name="Ho-Il K."/>
            <person name="Hahn J.H."/>
            <person name="Sangsakoo G."/>
            <person name="Vanavichit A."/>
            <person name="de Mattos Luiz.A.T."/>
            <person name="Zimmer P.D."/>
            <person name="Malone G."/>
            <person name="Dellagostin O."/>
            <person name="de Oliveira A.C."/>
            <person name="Bevan M."/>
            <person name="Bancroft I."/>
            <person name="Minx P."/>
            <person name="Cordum H."/>
            <person name="Wilson R."/>
            <person name="Cheng Z."/>
            <person name="Jin W."/>
            <person name="Jiang J."/>
            <person name="Leong S.A."/>
            <person name="Iwama H."/>
            <person name="Gojobori T."/>
            <person name="Itoh T."/>
            <person name="Niimura Y."/>
            <person name="Fujii Y."/>
            <person name="Habara T."/>
            <person name="Sakai H."/>
            <person name="Sato Y."/>
            <person name="Wilson G."/>
            <person name="Kumar K."/>
            <person name="McCouch S."/>
            <person name="Juretic N."/>
            <person name="Hoen D."/>
            <person name="Wright S."/>
            <person name="Bruskiewich R."/>
            <person name="Bureau T."/>
            <person name="Miyao A."/>
            <person name="Hirochika H."/>
            <person name="Nishikawa T."/>
            <person name="Kadowaki K."/>
            <person name="Sugiura M."/>
            <person name="Burr B."/>
            <person name="Sasaki T."/>
        </authorList>
    </citation>
    <scope>NUCLEOTIDE SEQUENCE [LARGE SCALE GENOMIC DNA]</scope>
    <source>
        <strain evidence="3">cv. Nipponbare</strain>
    </source>
</reference>
<sequence>MRRLPSPPPQIQPKEGGRRAAAATVAALGVAVAPLRDPATGGRGRVVESAAAASGSAVYLGNDDGARNGFGGGFSFSLSLLHCHGLPLSTAASSGPARSGRCDAGEAGSTAATMGVAGSAAATT</sequence>
<accession>Q75KE0</accession>
<evidence type="ECO:0000313" key="2">
    <source>
        <dbReference type="EMBL" id="AAR88998.1"/>
    </source>
</evidence>
<feature type="compositionally biased region" description="Low complexity" evidence="1">
    <location>
        <begin position="107"/>
        <end position="124"/>
    </location>
</feature>
<dbReference type="AlphaFoldDB" id="Q75KE0"/>
<reference evidence="3" key="2">
    <citation type="journal article" date="2008" name="Nucleic Acids Res.">
        <title>The rice annotation project database (RAP-DB): 2008 update.</title>
        <authorList>
            <consortium name="The rice annotation project (RAP)"/>
        </authorList>
    </citation>
    <scope>GENOME REANNOTATION</scope>
    <source>
        <strain evidence="3">cv. Nipponbare</strain>
    </source>
</reference>
<feature type="region of interest" description="Disordered" evidence="1">
    <location>
        <begin position="90"/>
        <end position="124"/>
    </location>
</feature>
<protein>
    <submittedName>
        <fullName evidence="2">Uncharacterized protein</fullName>
    </submittedName>
</protein>
<dbReference type="Proteomes" id="UP000000763">
    <property type="component" value="Chromosome 3"/>
</dbReference>